<name>A0A3S2WW25_9BURK</name>
<dbReference type="GO" id="GO:0016020">
    <property type="term" value="C:membrane"/>
    <property type="evidence" value="ECO:0007669"/>
    <property type="project" value="UniProtKB-SubCell"/>
</dbReference>
<dbReference type="EMBL" id="SACT01000002">
    <property type="protein sequence ID" value="RVT52652.1"/>
    <property type="molecule type" value="Genomic_DNA"/>
</dbReference>
<dbReference type="Pfam" id="PF04932">
    <property type="entry name" value="Wzy_C"/>
    <property type="match status" value="1"/>
</dbReference>
<feature type="transmembrane region" description="Helical" evidence="5">
    <location>
        <begin position="29"/>
        <end position="49"/>
    </location>
</feature>
<evidence type="ECO:0000256" key="2">
    <source>
        <dbReference type="ARBA" id="ARBA00022692"/>
    </source>
</evidence>
<proteinExistence type="predicted"/>
<gene>
    <name evidence="9" type="ORF">ENE75_09520</name>
</gene>
<keyword evidence="4 5" id="KW-0472">Membrane</keyword>
<evidence type="ECO:0000256" key="1">
    <source>
        <dbReference type="ARBA" id="ARBA00004141"/>
    </source>
</evidence>
<keyword evidence="2 5" id="KW-0812">Transmembrane</keyword>
<accession>A0A3S2WW25</accession>
<feature type="transmembrane region" description="Helical" evidence="5">
    <location>
        <begin position="413"/>
        <end position="432"/>
    </location>
</feature>
<dbReference type="Proteomes" id="UP000288178">
    <property type="component" value="Unassembled WGS sequence"/>
</dbReference>
<evidence type="ECO:0000256" key="3">
    <source>
        <dbReference type="ARBA" id="ARBA00022989"/>
    </source>
</evidence>
<feature type="transmembrane region" description="Helical" evidence="5">
    <location>
        <begin position="111"/>
        <end position="137"/>
    </location>
</feature>
<comment type="subcellular location">
    <subcellularLocation>
        <location evidence="1">Membrane</location>
        <topology evidence="1">Multi-pass membrane protein</topology>
    </subcellularLocation>
</comment>
<feature type="transmembrane region" description="Helical" evidence="5">
    <location>
        <begin position="329"/>
        <end position="346"/>
    </location>
</feature>
<dbReference type="RefSeq" id="WP_128198024.1">
    <property type="nucleotide sequence ID" value="NZ_SACT01000002.1"/>
</dbReference>
<evidence type="ECO:0000313" key="10">
    <source>
        <dbReference type="Proteomes" id="UP000288178"/>
    </source>
</evidence>
<organism evidence="9 10">
    <name type="scientific">Rubrivivax albus</name>
    <dbReference type="NCBI Taxonomy" id="2499835"/>
    <lineage>
        <taxon>Bacteria</taxon>
        <taxon>Pseudomonadati</taxon>
        <taxon>Pseudomonadota</taxon>
        <taxon>Betaproteobacteria</taxon>
        <taxon>Burkholderiales</taxon>
        <taxon>Sphaerotilaceae</taxon>
        <taxon>Rubrivivax</taxon>
    </lineage>
</organism>
<feature type="domain" description="Protein glycosylation ligase" evidence="8">
    <location>
        <begin position="155"/>
        <end position="180"/>
    </location>
</feature>
<feature type="transmembrane region" description="Helical" evidence="5">
    <location>
        <begin position="233"/>
        <end position="252"/>
    </location>
</feature>
<dbReference type="AlphaFoldDB" id="A0A3S2WW25"/>
<dbReference type="PANTHER" id="PTHR37422">
    <property type="entry name" value="TEICHURONIC ACID BIOSYNTHESIS PROTEIN TUAE"/>
    <property type="match status" value="1"/>
</dbReference>
<evidence type="ECO:0000256" key="4">
    <source>
        <dbReference type="ARBA" id="ARBA00023136"/>
    </source>
</evidence>
<keyword evidence="3 5" id="KW-1133">Transmembrane helix</keyword>
<comment type="caution">
    <text evidence="9">The sequence shown here is derived from an EMBL/GenBank/DDBJ whole genome shotgun (WGS) entry which is preliminary data.</text>
</comment>
<feature type="transmembrane region" description="Helical" evidence="5">
    <location>
        <begin position="382"/>
        <end position="401"/>
    </location>
</feature>
<feature type="domain" description="Virulence factor membrane-bound polymerase C-terminal" evidence="7">
    <location>
        <begin position="367"/>
        <end position="522"/>
    </location>
</feature>
<feature type="domain" description="O-antigen ligase-related" evidence="6">
    <location>
        <begin position="193"/>
        <end position="333"/>
    </location>
</feature>
<evidence type="ECO:0000256" key="5">
    <source>
        <dbReference type="SAM" id="Phobius"/>
    </source>
</evidence>
<dbReference type="InterPro" id="IPR051533">
    <property type="entry name" value="WaaL-like"/>
</dbReference>
<evidence type="ECO:0000313" key="9">
    <source>
        <dbReference type="EMBL" id="RVT52652.1"/>
    </source>
</evidence>
<dbReference type="InterPro" id="IPR007016">
    <property type="entry name" value="O-antigen_ligase-rel_domated"/>
</dbReference>
<dbReference type="PANTHER" id="PTHR37422:SF21">
    <property type="entry name" value="EXOQ-LIKE PROTEIN"/>
    <property type="match status" value="1"/>
</dbReference>
<dbReference type="OrthoDB" id="4448at2"/>
<feature type="transmembrane region" description="Helical" evidence="5">
    <location>
        <begin position="192"/>
        <end position="221"/>
    </location>
</feature>
<dbReference type="Pfam" id="PF15864">
    <property type="entry name" value="PglL_A"/>
    <property type="match status" value="1"/>
</dbReference>
<evidence type="ECO:0000259" key="6">
    <source>
        <dbReference type="Pfam" id="PF04932"/>
    </source>
</evidence>
<dbReference type="InterPro" id="IPR031726">
    <property type="entry name" value="PglL_A"/>
</dbReference>
<reference evidence="9 10" key="1">
    <citation type="submission" date="2019-01" db="EMBL/GenBank/DDBJ databases">
        <authorList>
            <person name="Chen W.-M."/>
        </authorList>
    </citation>
    <scope>NUCLEOTIDE SEQUENCE [LARGE SCALE GENOMIC DNA]</scope>
    <source>
        <strain evidence="9 10">ICH-3</strain>
    </source>
</reference>
<feature type="transmembrane region" description="Helical" evidence="5">
    <location>
        <begin position="56"/>
        <end position="74"/>
    </location>
</feature>
<feature type="transmembrane region" description="Helical" evidence="5">
    <location>
        <begin position="80"/>
        <end position="99"/>
    </location>
</feature>
<dbReference type="Pfam" id="PF11846">
    <property type="entry name" value="Wzy_C_2"/>
    <property type="match status" value="1"/>
</dbReference>
<evidence type="ECO:0000259" key="8">
    <source>
        <dbReference type="Pfam" id="PF15864"/>
    </source>
</evidence>
<dbReference type="InterPro" id="IPR021797">
    <property type="entry name" value="Wzy_C_2"/>
</dbReference>
<protein>
    <submittedName>
        <fullName evidence="9">Polymerase</fullName>
    </submittedName>
</protein>
<sequence length="562" mass="59023">MSVQHLAAALAATLPSLLAYNPPPSPTLLNQALALAVWGLFAAVAAGAWRSARPAWPLGLALGGVALGVVGSWGPGALPSSLALSALGLLLAAAVMVAAGASARSTASAQALFAAFCWGWVVAGGVNLAIAAVQVFAPAWPDGTWLARSGLPGRAVGNLRQPNHLSSLLMWSALAVVALHQMGHWRPRPAAAMFAALVAGVVLTASRTGLVSVLLLAGWGLVDRSLARDVRRLLVAAPLLYGLAWGAMWAWAHAEGGTFGGEARLRETDISSSRFGIWANALTLIARQPWTGVGFGEFNLAWSMTPFPGRPTAFFDHAHNLPLHLLAELGLPLGGAVCVLLGWSLWRALRAAPGQQAPWQRCAAMFALMIGVHSLLEYPLWYAYFLLPLAWVWGFALGRPVGAAEPAPTAVTARLRPGLAAVVVLAALAVVADYQRVVRIFEAPAGAAPLAQRIADGRASLLFAHHGDYAAATTGLPQPDGLGAFDDARHYLLDTRLMRAWAEALAREGRLDEARWVAARLHEFGPARAGDFFAPCADPASAPGAWVCGPPPALNWRALQRD</sequence>
<evidence type="ECO:0000259" key="7">
    <source>
        <dbReference type="Pfam" id="PF11846"/>
    </source>
</evidence>
<keyword evidence="10" id="KW-1185">Reference proteome</keyword>